<dbReference type="Gene3D" id="3.40.50.1950">
    <property type="entry name" value="Flavin prenyltransferase-like"/>
    <property type="match status" value="1"/>
</dbReference>
<name>A0A1V0JZC5_STAHY</name>
<proteinExistence type="predicted"/>
<sequence length="176" mass="20266">MSRNVLLCLCGSINSINITHYIIELKSKYDEVNILASGNGKKFVNANILKQFCDNYYDEAENPFLNHIDISKKHEKVLIIPATANTINKIANGICDNLLLTICHTSFDKLYIFPNMNLLMWENPITKKNIDKLKNYGISIYPSNIRNSFEISSRTMKKNVVMPDPHEVLDFILKRR</sequence>
<dbReference type="GO" id="GO:0071513">
    <property type="term" value="C:phosphopantothenoylcysteine decarboxylase complex"/>
    <property type="evidence" value="ECO:0007669"/>
    <property type="project" value="TreeGrafter"/>
</dbReference>
<protein>
    <submittedName>
        <fullName evidence="2">HyiD</fullName>
    </submittedName>
</protein>
<accession>A0A1V0JZC5</accession>
<dbReference type="GO" id="GO:0004633">
    <property type="term" value="F:phosphopantothenoylcysteine decarboxylase activity"/>
    <property type="evidence" value="ECO:0007669"/>
    <property type="project" value="TreeGrafter"/>
</dbReference>
<keyword evidence="2" id="KW-0614">Plasmid</keyword>
<dbReference type="InterPro" id="IPR003382">
    <property type="entry name" value="Flavoprotein"/>
</dbReference>
<dbReference type="AlphaFoldDB" id="A0A1V0JZC5"/>
<dbReference type="GO" id="GO:0010181">
    <property type="term" value="F:FMN binding"/>
    <property type="evidence" value="ECO:0007669"/>
    <property type="project" value="TreeGrafter"/>
</dbReference>
<evidence type="ECO:0000259" key="1">
    <source>
        <dbReference type="Pfam" id="PF02441"/>
    </source>
</evidence>
<geneLocation type="plasmid" evidence="2">
    <name>pRJ109</name>
</geneLocation>
<dbReference type="SUPFAM" id="SSF52507">
    <property type="entry name" value="Homo-oligomeric flavin-containing Cys decarboxylases, HFCD"/>
    <property type="match status" value="1"/>
</dbReference>
<dbReference type="PANTHER" id="PTHR14359:SF6">
    <property type="entry name" value="PHOSPHOPANTOTHENOYLCYSTEINE DECARBOXYLASE"/>
    <property type="match status" value="1"/>
</dbReference>
<dbReference type="GO" id="GO:0015937">
    <property type="term" value="P:coenzyme A biosynthetic process"/>
    <property type="evidence" value="ECO:0007669"/>
    <property type="project" value="TreeGrafter"/>
</dbReference>
<evidence type="ECO:0000313" key="2">
    <source>
        <dbReference type="EMBL" id="ARD24448.1"/>
    </source>
</evidence>
<dbReference type="EMBL" id="KY021154">
    <property type="protein sequence ID" value="ARD24448.1"/>
    <property type="molecule type" value="Genomic_DNA"/>
</dbReference>
<dbReference type="Pfam" id="PF02441">
    <property type="entry name" value="Flavoprotein"/>
    <property type="match status" value="1"/>
</dbReference>
<organism evidence="2">
    <name type="scientific">Staphylococcus hyicus</name>
    <dbReference type="NCBI Taxonomy" id="1284"/>
    <lineage>
        <taxon>Bacteria</taxon>
        <taxon>Bacillati</taxon>
        <taxon>Bacillota</taxon>
        <taxon>Bacilli</taxon>
        <taxon>Bacillales</taxon>
        <taxon>Staphylococcaceae</taxon>
        <taxon>Staphylococcus</taxon>
    </lineage>
</organism>
<dbReference type="PANTHER" id="PTHR14359">
    <property type="entry name" value="HOMO-OLIGOMERIC FLAVIN CONTAINING CYS DECARBOXYLASE FAMILY"/>
    <property type="match status" value="1"/>
</dbReference>
<dbReference type="InterPro" id="IPR036551">
    <property type="entry name" value="Flavin_trans-like"/>
</dbReference>
<reference evidence="2" key="2">
    <citation type="journal article" date="2017" name="Microbiol. Res.">
        <title>Genetic and biochemical characterization of hyicin 3682, the first bacteriocin reported for Staphylococcus hyicus.</title>
        <authorList>
            <person name="Carlin Fagundes P."/>
            <person name="Nascimento de Sousa Santos I."/>
            <person name="Silva Francisco M."/>
            <person name="Mattos Albano R."/>
            <person name="de Freire Bastos M.D."/>
        </authorList>
    </citation>
    <scope>NUCLEOTIDE SEQUENCE</scope>
    <source>
        <strain evidence="2">3682</strain>
        <plasmid evidence="2">pRJ109</plasmid>
    </source>
</reference>
<feature type="domain" description="Flavoprotein" evidence="1">
    <location>
        <begin position="4"/>
        <end position="172"/>
    </location>
</feature>
<reference evidence="2" key="1">
    <citation type="submission" date="2016-10" db="EMBL/GenBank/DDBJ databases">
        <authorList>
            <person name="de Groot N.N."/>
        </authorList>
    </citation>
    <scope>NUCLEOTIDE SEQUENCE</scope>
    <source>
        <strain evidence="2">3682</strain>
        <plasmid evidence="2">pRJ109</plasmid>
    </source>
</reference>
<gene>
    <name evidence="2" type="primary">hyiD</name>
</gene>